<feature type="transmembrane region" description="Helical" evidence="6">
    <location>
        <begin position="43"/>
        <end position="63"/>
    </location>
</feature>
<gene>
    <name evidence="7" type="ORF">SPACI_008850</name>
</gene>
<feature type="transmembrane region" description="Helical" evidence="6">
    <location>
        <begin position="6"/>
        <end position="36"/>
    </location>
</feature>
<evidence type="ECO:0000256" key="4">
    <source>
        <dbReference type="ARBA" id="ARBA00022989"/>
    </source>
</evidence>
<keyword evidence="8" id="KW-1185">Reference proteome</keyword>
<keyword evidence="5 6" id="KW-0472">Membrane</keyword>
<evidence type="ECO:0000313" key="8">
    <source>
        <dbReference type="Proteomes" id="UP000216052"/>
    </source>
</evidence>
<feature type="transmembrane region" description="Helical" evidence="6">
    <location>
        <begin position="98"/>
        <end position="118"/>
    </location>
</feature>
<evidence type="ECO:0000256" key="6">
    <source>
        <dbReference type="RuleBase" id="RU363041"/>
    </source>
</evidence>
<feature type="transmembrane region" description="Helical" evidence="6">
    <location>
        <begin position="232"/>
        <end position="249"/>
    </location>
</feature>
<keyword evidence="6" id="KW-1003">Cell membrane</keyword>
<comment type="subcellular location">
    <subcellularLocation>
        <location evidence="6">Cell membrane</location>
        <topology evidence="6">Multi-pass membrane protein</topology>
    </subcellularLocation>
    <subcellularLocation>
        <location evidence="1">Membrane</location>
        <topology evidence="1">Multi-pass membrane protein</topology>
    </subcellularLocation>
</comment>
<dbReference type="InterPro" id="IPR051598">
    <property type="entry name" value="TSUP/Inactive_protease-like"/>
</dbReference>
<organism evidence="7 8">
    <name type="scientific">Sporomusa acidovorans (strain ATCC 49682 / DSM 3132 / Mol)</name>
    <dbReference type="NCBI Taxonomy" id="1123286"/>
    <lineage>
        <taxon>Bacteria</taxon>
        <taxon>Bacillati</taxon>
        <taxon>Bacillota</taxon>
        <taxon>Negativicutes</taxon>
        <taxon>Selenomonadales</taxon>
        <taxon>Sporomusaceae</taxon>
        <taxon>Sporomusa</taxon>
    </lineage>
</organism>
<keyword evidence="4 6" id="KW-1133">Transmembrane helix</keyword>
<protein>
    <recommendedName>
        <fullName evidence="6">Probable membrane transporter protein</fullName>
    </recommendedName>
</protein>
<comment type="similarity">
    <text evidence="2 6">Belongs to the 4-toluene sulfonate uptake permease (TSUP) (TC 2.A.102) family.</text>
</comment>
<accession>A0ABZ3IYM6</accession>
<name>A0ABZ3IYM6_SPOA4</name>
<evidence type="ECO:0000256" key="1">
    <source>
        <dbReference type="ARBA" id="ARBA00004141"/>
    </source>
</evidence>
<evidence type="ECO:0000256" key="5">
    <source>
        <dbReference type="ARBA" id="ARBA00023136"/>
    </source>
</evidence>
<sequence>MELLAFWVLGIAIGAFGTLAGIGGGFFLVPFFTLVLHWSPQHAVGTSLFVVFLNAVSGSFAYIKQKKVYYDAAVRFSLAALPGSIIGSYMVQYFSGNSFHITFGIVLLLLALFMVFRSSVKGVEENFQKESFSYNRPLGIGISVIVGFLSSILGIGGGLIHVPAMVYLLLFPAHIATATSHFVLAISTLFGAASHLLLGHVLLLPTITIGTGAVIGAQAGAKLSLKVKSRRIILLLSFVLFSVGLRLVWGGF</sequence>
<dbReference type="Proteomes" id="UP000216052">
    <property type="component" value="Chromosome"/>
</dbReference>
<evidence type="ECO:0000256" key="2">
    <source>
        <dbReference type="ARBA" id="ARBA00009142"/>
    </source>
</evidence>
<dbReference type="PANTHER" id="PTHR43701:SF2">
    <property type="entry name" value="MEMBRANE TRANSPORTER PROTEIN YJNA-RELATED"/>
    <property type="match status" value="1"/>
</dbReference>
<dbReference type="PANTHER" id="PTHR43701">
    <property type="entry name" value="MEMBRANE TRANSPORTER PROTEIN MJ0441-RELATED"/>
    <property type="match status" value="1"/>
</dbReference>
<keyword evidence="3 6" id="KW-0812">Transmembrane</keyword>
<evidence type="ECO:0000256" key="3">
    <source>
        <dbReference type="ARBA" id="ARBA00022692"/>
    </source>
</evidence>
<dbReference type="RefSeq" id="WP_093795138.1">
    <property type="nucleotide sequence ID" value="NZ_CP155571.1"/>
</dbReference>
<feature type="transmembrane region" description="Helical" evidence="6">
    <location>
        <begin position="69"/>
        <end position="91"/>
    </location>
</feature>
<dbReference type="EMBL" id="CP155571">
    <property type="protein sequence ID" value="XFO70885.1"/>
    <property type="molecule type" value="Genomic_DNA"/>
</dbReference>
<dbReference type="InterPro" id="IPR002781">
    <property type="entry name" value="TM_pro_TauE-like"/>
</dbReference>
<dbReference type="Pfam" id="PF01925">
    <property type="entry name" value="TauE"/>
    <property type="match status" value="1"/>
</dbReference>
<feature type="transmembrane region" description="Helical" evidence="6">
    <location>
        <begin position="138"/>
        <end position="160"/>
    </location>
</feature>
<reference evidence="7" key="1">
    <citation type="submission" date="2024-05" db="EMBL/GenBank/DDBJ databases">
        <title>Isolation and characterization of Sporomusa carbonis sp. nov., a carboxydotrophic hydrogenogen in the genus of Sporomusa isolated from a charcoal burning pile.</title>
        <authorList>
            <person name="Boeer T."/>
            <person name="Rosenbaum F."/>
            <person name="Eysell L."/>
            <person name="Mueller V."/>
            <person name="Daniel R."/>
            <person name="Poehlein A."/>
        </authorList>
    </citation>
    <scope>NUCLEOTIDE SEQUENCE [LARGE SCALE GENOMIC DNA]</scope>
    <source>
        <strain evidence="7">DSM 3132</strain>
    </source>
</reference>
<evidence type="ECO:0000313" key="7">
    <source>
        <dbReference type="EMBL" id="XFO70885.1"/>
    </source>
</evidence>
<proteinExistence type="inferred from homology"/>